<evidence type="ECO:0000256" key="1">
    <source>
        <dbReference type="ARBA" id="ARBA00005896"/>
    </source>
</evidence>
<reference evidence="7 8" key="1">
    <citation type="journal article" date="2013" name="Genome Announc.">
        <title>Draft genome sequence of MKD8, a conjugal recipient Mycobacterium smegmatis strain.</title>
        <authorList>
            <person name="Gray T.A."/>
            <person name="Palumbo M.J."/>
            <person name="Derbyshire K.M."/>
        </authorList>
    </citation>
    <scope>NUCLEOTIDE SEQUENCE [LARGE SCALE GENOMIC DNA]</scope>
    <source>
        <strain evidence="7 8">MKD8</strain>
    </source>
</reference>
<evidence type="ECO:0000256" key="5">
    <source>
        <dbReference type="ARBA" id="ARBA00023004"/>
    </source>
</evidence>
<keyword evidence="4" id="KW-0560">Oxidoreductase</keyword>
<dbReference type="Proteomes" id="UP000011200">
    <property type="component" value="Chromosome"/>
</dbReference>
<evidence type="ECO:0000256" key="2">
    <source>
        <dbReference type="ARBA" id="ARBA00022723"/>
    </source>
</evidence>
<reference evidence="8" key="2">
    <citation type="submission" date="2018-03" db="EMBL/GenBank/DDBJ databases">
        <authorList>
            <person name="Derbyshire K."/>
            <person name="Gray T.A."/>
            <person name="Champion M."/>
        </authorList>
    </citation>
    <scope>NUCLEOTIDE SEQUENCE [LARGE SCALE GENOMIC DNA]</scope>
    <source>
        <strain evidence="8">MKD8</strain>
    </source>
</reference>
<dbReference type="RefSeq" id="WP_003891514.1">
    <property type="nucleotide sequence ID" value="NZ_CP027541.1"/>
</dbReference>
<organism evidence="7 8">
    <name type="scientific">Mycolicibacterium smegmatis (strain MKD8)</name>
    <name type="common">Mycobacterium smegmatis</name>
    <dbReference type="NCBI Taxonomy" id="1214915"/>
    <lineage>
        <taxon>Bacteria</taxon>
        <taxon>Bacillati</taxon>
        <taxon>Actinomycetota</taxon>
        <taxon>Actinomycetes</taxon>
        <taxon>Mycobacteriales</taxon>
        <taxon>Mycobacteriaceae</taxon>
        <taxon>Mycolicibacterium</taxon>
    </lineage>
</organism>
<dbReference type="GO" id="GO:0000908">
    <property type="term" value="F:taurine dioxygenase activity"/>
    <property type="evidence" value="ECO:0007669"/>
    <property type="project" value="TreeGrafter"/>
</dbReference>
<protein>
    <submittedName>
        <fullName evidence="7">Alpha-ketoglutarate-dependent taurine dioxygenase</fullName>
    </submittedName>
</protein>
<dbReference type="SUPFAM" id="SSF51197">
    <property type="entry name" value="Clavaminate synthase-like"/>
    <property type="match status" value="1"/>
</dbReference>
<dbReference type="Pfam" id="PF02668">
    <property type="entry name" value="TauD"/>
    <property type="match status" value="1"/>
</dbReference>
<name>A0A2U9PHJ7_MYCSE</name>
<dbReference type="InterPro" id="IPR042098">
    <property type="entry name" value="TauD-like_sf"/>
</dbReference>
<dbReference type="InterPro" id="IPR003819">
    <property type="entry name" value="TauD/TfdA-like"/>
</dbReference>
<keyword evidence="2" id="KW-0479">Metal-binding</keyword>
<sequence>MTDTRQAPPPAPRLIPGYTVSAGPFSHLAAERDRLAVLGWRHFDAEQVGVTLGAQISGVDLTRPLQGEVFDELRRALHEYKVLFFRDQPMSADAHAALARQFGPLEVHPLLPANSAESALARFQKDAAVSGYENAWHHDVTWRPEPSILAILHAIEVPAIGGDTLFADMYAAYDSLDDDTTAEIDHLDAVHDFTYYLRGLIPDEKIAQLQAAHPAVTHPVVCTHPVTGRRHLYVNRMFVSHIAGYPADTGRALLDRLCRTADAPEHQVRFRWAPDSVAIWDNRAVQHYAASDYWPHTRIMERASVTGPVPCR</sequence>
<dbReference type="PANTHER" id="PTHR30468">
    <property type="entry name" value="ALPHA-KETOGLUTARATE-DEPENDENT SULFONATE DIOXYGENASE"/>
    <property type="match status" value="1"/>
</dbReference>
<dbReference type="EMBL" id="CP027541">
    <property type="protein sequence ID" value="AWT51178.1"/>
    <property type="molecule type" value="Genomic_DNA"/>
</dbReference>
<dbReference type="GO" id="GO:0005737">
    <property type="term" value="C:cytoplasm"/>
    <property type="evidence" value="ECO:0007669"/>
    <property type="project" value="TreeGrafter"/>
</dbReference>
<accession>A0A2U9PHJ7</accession>
<dbReference type="Gene3D" id="3.60.130.10">
    <property type="entry name" value="Clavaminate synthase-like"/>
    <property type="match status" value="1"/>
</dbReference>
<evidence type="ECO:0000259" key="6">
    <source>
        <dbReference type="Pfam" id="PF02668"/>
    </source>
</evidence>
<dbReference type="AlphaFoldDB" id="A0A2U9PHJ7"/>
<gene>
    <name evidence="7" type="ORF">D806_001840</name>
</gene>
<proteinExistence type="inferred from homology"/>
<keyword evidence="3 7" id="KW-0223">Dioxygenase</keyword>
<comment type="similarity">
    <text evidence="1">Belongs to the TfdA dioxygenase family.</text>
</comment>
<evidence type="ECO:0000256" key="3">
    <source>
        <dbReference type="ARBA" id="ARBA00022964"/>
    </source>
</evidence>
<keyword evidence="5" id="KW-0408">Iron</keyword>
<feature type="domain" description="TauD/TfdA-like" evidence="6">
    <location>
        <begin position="49"/>
        <end position="303"/>
    </location>
</feature>
<dbReference type="GO" id="GO:0006790">
    <property type="term" value="P:sulfur compound metabolic process"/>
    <property type="evidence" value="ECO:0007669"/>
    <property type="project" value="TreeGrafter"/>
</dbReference>
<dbReference type="InterPro" id="IPR051323">
    <property type="entry name" value="AtsK-like"/>
</dbReference>
<evidence type="ECO:0000313" key="8">
    <source>
        <dbReference type="Proteomes" id="UP000011200"/>
    </source>
</evidence>
<dbReference type="PANTHER" id="PTHR30468:SF1">
    <property type="entry name" value="ALPHA-KETOGLUTARATE-DEPENDENT SULFONATE DIOXYGENASE"/>
    <property type="match status" value="1"/>
</dbReference>
<evidence type="ECO:0000313" key="7">
    <source>
        <dbReference type="EMBL" id="AWT51178.1"/>
    </source>
</evidence>
<evidence type="ECO:0000256" key="4">
    <source>
        <dbReference type="ARBA" id="ARBA00023002"/>
    </source>
</evidence>
<dbReference type="GO" id="GO:0046872">
    <property type="term" value="F:metal ion binding"/>
    <property type="evidence" value="ECO:0007669"/>
    <property type="project" value="UniProtKB-KW"/>
</dbReference>